<evidence type="ECO:0000313" key="3">
    <source>
        <dbReference type="Proteomes" id="UP001597097"/>
    </source>
</evidence>
<reference evidence="3" key="1">
    <citation type="journal article" date="2019" name="Int. J. Syst. Evol. Microbiol.">
        <title>The Global Catalogue of Microorganisms (GCM) 10K type strain sequencing project: providing services to taxonomists for standard genome sequencing and annotation.</title>
        <authorList>
            <consortium name="The Broad Institute Genomics Platform"/>
            <consortium name="The Broad Institute Genome Sequencing Center for Infectious Disease"/>
            <person name="Wu L."/>
            <person name="Ma J."/>
        </authorList>
    </citation>
    <scope>NUCLEOTIDE SEQUENCE [LARGE SCALE GENOMIC DNA]</scope>
    <source>
        <strain evidence="3">CGMCC 1.15399</strain>
    </source>
</reference>
<protein>
    <submittedName>
        <fullName evidence="2">PIG-L family deacetylase</fullName>
    </submittedName>
</protein>
<dbReference type="Pfam" id="PF02585">
    <property type="entry name" value="PIG-L"/>
    <property type="match status" value="1"/>
</dbReference>
<name>A0ABW4G7F7_9ACTN</name>
<evidence type="ECO:0000259" key="1">
    <source>
        <dbReference type="Pfam" id="PF26607"/>
    </source>
</evidence>
<accession>A0ABW4G7F7</accession>
<dbReference type="Proteomes" id="UP001597097">
    <property type="component" value="Unassembled WGS sequence"/>
</dbReference>
<evidence type="ECO:0000313" key="2">
    <source>
        <dbReference type="EMBL" id="MFD1538314.1"/>
    </source>
</evidence>
<dbReference type="PANTHER" id="PTHR12993:SF11">
    <property type="entry name" value="N-ACETYLGLUCOSAMINYL-PHOSPHATIDYLINOSITOL DE-N-ACETYLASE"/>
    <property type="match status" value="1"/>
</dbReference>
<proteinExistence type="predicted"/>
<dbReference type="InterPro" id="IPR058502">
    <property type="entry name" value="PLL-like_beta-prop"/>
</dbReference>
<feature type="domain" description="PLL-like beta propeller" evidence="1">
    <location>
        <begin position="398"/>
        <end position="635"/>
    </location>
</feature>
<sequence>MRGGRATSLWVRLLAALAALVVLVPMGGVAGATPTIAPGSFMQIVAHEDDDILFMNPDIDDSIQSGAANVTVFLTAGQVTGDGDTDEQRARNRQRGMLDAYARMTGVPDVNPAAQEEWTGVAWTIADRQVERYTLTDHPQIQLVFMNMRDNEIGWFNWVDDFVDHTIIPEDGLVSESYTYERADVIAVLAGLMNHYQPNVLRAQDPIVDNRYDPGHGDHVAAGRLAGDAAQASGLPILLVNYRDYNIADAPMNLTTAISARKSAIIDHYIQYDHAFDPNVWPTRMYYRWARGTHWAGRNADGRPQIFVVRNGVVNTYGQTPLGAWDGPHALAGAGGALAPAISVGKQADGRLAIFARRMTDHHIVTMSQTAANGAWTGSWTDLGNPHTDWEIQEQIGLPVVASNANGRMQMFVKNGNGGVSSRVQTAANGGWGAWQNRGGTDVQDGLTAVTTPLGLIEVFASSRTRLLRWYQSTPNGSFTYSTAVPSMTPASPPSIALSQDGRLHVAYRRAGTAEMVVSYQLVAGAAWSTTPAVIGGHAGVGEPALVTTPAGPAARILMFERNAGTGVSMTKQLIANGSGYGAWTDLSGTIVDYPAATLDASGAAVMFAIGTDGVVHARKQSAPGADSPFGDWEALP</sequence>
<dbReference type="Pfam" id="PF26607">
    <property type="entry name" value="DUF8189"/>
    <property type="match status" value="1"/>
</dbReference>
<dbReference type="InterPro" id="IPR003737">
    <property type="entry name" value="GlcNAc_PI_deacetylase-related"/>
</dbReference>
<keyword evidence="3" id="KW-1185">Reference proteome</keyword>
<dbReference type="EMBL" id="JBHUCM010000013">
    <property type="protein sequence ID" value="MFD1538314.1"/>
    <property type="molecule type" value="Genomic_DNA"/>
</dbReference>
<comment type="caution">
    <text evidence="2">The sequence shown here is derived from an EMBL/GenBank/DDBJ whole genome shotgun (WGS) entry which is preliminary data.</text>
</comment>
<organism evidence="2 3">
    <name type="scientific">Nonomuraea guangzhouensis</name>
    <dbReference type="NCBI Taxonomy" id="1291555"/>
    <lineage>
        <taxon>Bacteria</taxon>
        <taxon>Bacillati</taxon>
        <taxon>Actinomycetota</taxon>
        <taxon>Actinomycetes</taxon>
        <taxon>Streptosporangiales</taxon>
        <taxon>Streptosporangiaceae</taxon>
        <taxon>Nonomuraea</taxon>
    </lineage>
</organism>
<gene>
    <name evidence="2" type="ORF">ACFSJ0_14775</name>
</gene>
<dbReference type="PANTHER" id="PTHR12993">
    <property type="entry name" value="N-ACETYLGLUCOSAMINYL-PHOSPHATIDYLINOSITOL DE-N-ACETYLASE-RELATED"/>
    <property type="match status" value="1"/>
</dbReference>
<dbReference type="RefSeq" id="WP_219533320.1">
    <property type="nucleotide sequence ID" value="NZ_JAHKRM010000017.1"/>
</dbReference>